<dbReference type="Proteomes" id="UP000002384">
    <property type="component" value="Chromosome"/>
</dbReference>
<dbReference type="AlphaFoldDB" id="B7KH30"/>
<keyword evidence="2" id="KW-1185">Reference proteome</keyword>
<accession>B7KH30</accession>
<evidence type="ECO:0008006" key="3">
    <source>
        <dbReference type="Google" id="ProtNLM"/>
    </source>
</evidence>
<reference evidence="2" key="1">
    <citation type="journal article" date="2011" name="MBio">
        <title>Novel metabolic attributes of the genus Cyanothece, comprising a group of unicellular nitrogen-fixing Cyanobacteria.</title>
        <authorList>
            <person name="Bandyopadhyay A."/>
            <person name="Elvitigala T."/>
            <person name="Welsh E."/>
            <person name="Stockel J."/>
            <person name="Liberton M."/>
            <person name="Min H."/>
            <person name="Sherman L.A."/>
            <person name="Pakrasi H.B."/>
        </authorList>
    </citation>
    <scope>NUCLEOTIDE SEQUENCE [LARGE SCALE GENOMIC DNA]</scope>
    <source>
        <strain evidence="2">PCC 7424</strain>
    </source>
</reference>
<dbReference type="STRING" id="65393.PCC7424_0783"/>
<protein>
    <recommendedName>
        <fullName evidence="3">CRISPR-associated protein, Cmr3</fullName>
    </recommendedName>
</protein>
<name>B7KH30_GLOC7</name>
<gene>
    <name evidence="1" type="ordered locus">PCC7424_0783</name>
</gene>
<organism evidence="1 2">
    <name type="scientific">Gloeothece citriformis (strain PCC 7424)</name>
    <name type="common">Cyanothece sp. (strain PCC 7424)</name>
    <dbReference type="NCBI Taxonomy" id="65393"/>
    <lineage>
        <taxon>Bacteria</taxon>
        <taxon>Bacillati</taxon>
        <taxon>Cyanobacteriota</taxon>
        <taxon>Cyanophyceae</taxon>
        <taxon>Oscillatoriophycideae</taxon>
        <taxon>Chroococcales</taxon>
        <taxon>Aphanothecaceae</taxon>
        <taxon>Gloeothece</taxon>
        <taxon>Gloeothece citriformis</taxon>
    </lineage>
</organism>
<dbReference type="Pfam" id="PF09700">
    <property type="entry name" value="Cas_Cmr3"/>
    <property type="match status" value="1"/>
</dbReference>
<sequence length="374" mass="42790">MSIITEIDPKQQQTSAFKFNYLIAIKPLGLLYGSRGRFISPDNIVGRSGTSFPPVSPTLSGVFAAEYGQDNPCLKDLVVAGGFWAKSQDIQSFFVPTPLNILVNQEEIQPFKDCSLKWHTIKDKLTWDSTEQKWTKQQKTDTGKNHQSATWIKIDDWQKLQHWSIKSPLLVCESPWQELPHLHPGLEENERHTKRVEEDGRGSLFLENAVQLNPDVSLVYLSNQSLSLDLGKTGWYRFGGEGHIVEISCHELAETTQNLLTETITDQLALITPAVWGSNHLSYRDPKIFDNEQWRDIWKLKTLITERPTPFRYRLGGKGKNKRLSRGRYAIPAGTVYLLENPLNLPWLQWPESWFPVEGYSFKRWGCGLALPLK</sequence>
<evidence type="ECO:0000313" key="1">
    <source>
        <dbReference type="EMBL" id="ACK69239.1"/>
    </source>
</evidence>
<dbReference type="KEGG" id="cyc:PCC7424_0783"/>
<dbReference type="InterPro" id="IPR019117">
    <property type="entry name" value="CRISPR-assoc_protein_Cmr3"/>
</dbReference>
<dbReference type="EMBL" id="CP001291">
    <property type="protein sequence ID" value="ACK69239.1"/>
    <property type="molecule type" value="Genomic_DNA"/>
</dbReference>
<evidence type="ECO:0000313" key="2">
    <source>
        <dbReference type="Proteomes" id="UP000002384"/>
    </source>
</evidence>
<dbReference type="OrthoDB" id="442795at2"/>
<proteinExistence type="predicted"/>
<dbReference type="HOGENOM" id="CLU_801302_0_0_3"/>
<dbReference type="RefSeq" id="WP_012598186.1">
    <property type="nucleotide sequence ID" value="NC_011729.1"/>
</dbReference>
<dbReference type="eggNOG" id="COG1769">
    <property type="taxonomic scope" value="Bacteria"/>
</dbReference>